<feature type="compositionally biased region" description="Polar residues" evidence="1">
    <location>
        <begin position="192"/>
        <end position="215"/>
    </location>
</feature>
<feature type="compositionally biased region" description="Polar residues" evidence="1">
    <location>
        <begin position="288"/>
        <end position="318"/>
    </location>
</feature>
<accession>X6NEY9</accession>
<feature type="compositionally biased region" description="Basic and acidic residues" evidence="1">
    <location>
        <begin position="418"/>
        <end position="444"/>
    </location>
</feature>
<reference evidence="2 3" key="1">
    <citation type="journal article" date="2013" name="Curr. Biol.">
        <title>The Genome of the Foraminiferan Reticulomyxa filosa.</title>
        <authorList>
            <person name="Glockner G."/>
            <person name="Hulsmann N."/>
            <person name="Schleicher M."/>
            <person name="Noegel A.A."/>
            <person name="Eichinger L."/>
            <person name="Gallinger C."/>
            <person name="Pawlowski J."/>
            <person name="Sierra R."/>
            <person name="Euteneuer U."/>
            <person name="Pillet L."/>
            <person name="Moustafa A."/>
            <person name="Platzer M."/>
            <person name="Groth M."/>
            <person name="Szafranski K."/>
            <person name="Schliwa M."/>
        </authorList>
    </citation>
    <scope>NUCLEOTIDE SEQUENCE [LARGE SCALE GENOMIC DNA]</scope>
</reference>
<proteinExistence type="predicted"/>
<feature type="compositionally biased region" description="Polar residues" evidence="1">
    <location>
        <begin position="105"/>
        <end position="116"/>
    </location>
</feature>
<evidence type="ECO:0000313" key="3">
    <source>
        <dbReference type="Proteomes" id="UP000023152"/>
    </source>
</evidence>
<feature type="region of interest" description="Disordered" evidence="1">
    <location>
        <begin position="105"/>
        <end position="124"/>
    </location>
</feature>
<feature type="region of interest" description="Disordered" evidence="1">
    <location>
        <begin position="286"/>
        <end position="533"/>
    </location>
</feature>
<evidence type="ECO:0000313" key="2">
    <source>
        <dbReference type="EMBL" id="ETO24566.1"/>
    </source>
</evidence>
<comment type="caution">
    <text evidence="2">The sequence shown here is derived from an EMBL/GenBank/DDBJ whole genome shotgun (WGS) entry which is preliminary data.</text>
</comment>
<sequence length="533" mass="58208">MAKKKNPPFQQKNNNNNKNKSLNNANGSSSLGNQEETKERQEAQGAPTDNKNVANGDDSTLVASATTPNSINSIEDNPNGDQAKKEEKGERGEPKVVNQYIAQNGNNDSTLTFTPPENQPPSVPVDTMNSPAQPLMHEGDNNSKPTIVNHSSSFDLLFYMHMLLHIFVKKKKKKDGGDLPNESKPNLAIVSSDGSNEVQSHTGKNDMSCQNSNTIPSEVSHDVAVNSPSNEIKQHVEDNKDTSAKQVQTFLFFIFFPPLQIIEKGAQKKKKKSGVCVEVEETKRESVQLLTEGQTPSGDTSDTLSLNVPVTLQSSQKQSETEEVKDEKERERGGEEEEEQGQNTQPQLQAEADTSPEQDKSSQSLSAGSEPVKENSTEEQAQTSEVSILVAKPEEDKEHTNSSEACQTNTPIQGLPNLEKKEEEEVKEKEEGVEEEKVKEKKEEEEKEAVSNLDTSISDKALGTLQENGASSGHDGKVDDITSSTLNCGEEPLPSNSSDLEKNAVDPSITKNIHSDNEKEEKKTLEATEGSGL</sequence>
<feature type="region of interest" description="Disordered" evidence="1">
    <location>
        <begin position="173"/>
        <end position="215"/>
    </location>
</feature>
<dbReference type="Proteomes" id="UP000023152">
    <property type="component" value="Unassembled WGS sequence"/>
</dbReference>
<organism evidence="2 3">
    <name type="scientific">Reticulomyxa filosa</name>
    <dbReference type="NCBI Taxonomy" id="46433"/>
    <lineage>
        <taxon>Eukaryota</taxon>
        <taxon>Sar</taxon>
        <taxon>Rhizaria</taxon>
        <taxon>Retaria</taxon>
        <taxon>Foraminifera</taxon>
        <taxon>Monothalamids</taxon>
        <taxon>Reticulomyxidae</taxon>
        <taxon>Reticulomyxa</taxon>
    </lineage>
</organism>
<feature type="compositionally biased region" description="Basic and acidic residues" evidence="1">
    <location>
        <begin position="82"/>
        <end position="94"/>
    </location>
</feature>
<feature type="compositionally biased region" description="Basic and acidic residues" evidence="1">
    <location>
        <begin position="513"/>
        <end position="526"/>
    </location>
</feature>
<feature type="region of interest" description="Disordered" evidence="1">
    <location>
        <begin position="1"/>
        <end position="99"/>
    </location>
</feature>
<feature type="compositionally biased region" description="Polar residues" evidence="1">
    <location>
        <begin position="402"/>
        <end position="412"/>
    </location>
</feature>
<keyword evidence="3" id="KW-1185">Reference proteome</keyword>
<evidence type="ECO:0000256" key="1">
    <source>
        <dbReference type="SAM" id="MobiDB-lite"/>
    </source>
</evidence>
<feature type="compositionally biased region" description="Low complexity" evidence="1">
    <location>
        <begin position="7"/>
        <end position="33"/>
    </location>
</feature>
<dbReference type="AlphaFoldDB" id="X6NEY9"/>
<name>X6NEY9_RETFI</name>
<gene>
    <name evidence="2" type="ORF">RFI_12590</name>
</gene>
<feature type="compositionally biased region" description="Basic and acidic residues" evidence="1">
    <location>
        <begin position="319"/>
        <end position="333"/>
    </location>
</feature>
<dbReference type="EMBL" id="ASPP01009137">
    <property type="protein sequence ID" value="ETO24566.1"/>
    <property type="molecule type" value="Genomic_DNA"/>
</dbReference>
<protein>
    <submittedName>
        <fullName evidence="2">Cyclic nucleotide-gated cation channel beta-1</fullName>
    </submittedName>
</protein>
<feature type="compositionally biased region" description="Basic and acidic residues" evidence="1">
    <location>
        <begin position="392"/>
        <end position="401"/>
    </location>
</feature>
<feature type="compositionally biased region" description="Polar residues" evidence="1">
    <location>
        <begin position="47"/>
        <end position="80"/>
    </location>
</feature>